<gene>
    <name evidence="2" type="ORF">ACFFGN_32420</name>
</gene>
<name>A0ABV6QW08_9ACTN</name>
<keyword evidence="2" id="KW-0808">Transferase</keyword>
<keyword evidence="3" id="KW-1185">Reference proteome</keyword>
<organism evidence="2 3">
    <name type="scientific">Kribbella deserti</name>
    <dbReference type="NCBI Taxonomy" id="1926257"/>
    <lineage>
        <taxon>Bacteria</taxon>
        <taxon>Bacillati</taxon>
        <taxon>Actinomycetota</taxon>
        <taxon>Actinomycetes</taxon>
        <taxon>Propionibacteriales</taxon>
        <taxon>Kribbellaceae</taxon>
        <taxon>Kribbella</taxon>
    </lineage>
</organism>
<dbReference type="PROSITE" id="PS51186">
    <property type="entry name" value="GNAT"/>
    <property type="match status" value="1"/>
</dbReference>
<dbReference type="CDD" id="cd04301">
    <property type="entry name" value="NAT_SF"/>
    <property type="match status" value="1"/>
</dbReference>
<dbReference type="Proteomes" id="UP001589890">
    <property type="component" value="Unassembled WGS sequence"/>
</dbReference>
<dbReference type="InterPro" id="IPR000182">
    <property type="entry name" value="GNAT_dom"/>
</dbReference>
<dbReference type="EC" id="2.3.-.-" evidence="2"/>
<protein>
    <submittedName>
        <fullName evidence="2">GNAT family N-acetyltransferase</fullName>
        <ecNumber evidence="2">2.3.-.-</ecNumber>
    </submittedName>
</protein>
<sequence length="159" mass="17382">MTILASLESPAATAGTYVVDDDAARLDLDVIHGFLRTAYWSPGVPREVVERAIANSLCFGLYAPDSRQVGFARLVTDRATFAWLADVFVLDSERGRGLGRFLVSTTLNHPDVAAVRRIMLATADAHDLYRSYGFSDLEVPSRYLAVVRSPAELYGKAGE</sequence>
<proteinExistence type="predicted"/>
<evidence type="ECO:0000259" key="1">
    <source>
        <dbReference type="PROSITE" id="PS51186"/>
    </source>
</evidence>
<dbReference type="Pfam" id="PF13508">
    <property type="entry name" value="Acetyltransf_7"/>
    <property type="match status" value="1"/>
</dbReference>
<accession>A0ABV6QW08</accession>
<feature type="domain" description="N-acetyltransferase" evidence="1">
    <location>
        <begin position="18"/>
        <end position="159"/>
    </location>
</feature>
<dbReference type="PANTHER" id="PTHR43233:SF1">
    <property type="entry name" value="FAMILY N-ACETYLTRANSFERASE, PUTATIVE (AFU_ORTHOLOGUE AFUA_6G03350)-RELATED"/>
    <property type="match status" value="1"/>
</dbReference>
<dbReference type="Gene3D" id="3.40.630.30">
    <property type="match status" value="1"/>
</dbReference>
<dbReference type="EMBL" id="JBHLTC010000040">
    <property type="protein sequence ID" value="MFC0628816.1"/>
    <property type="molecule type" value="Genomic_DNA"/>
</dbReference>
<comment type="caution">
    <text evidence="2">The sequence shown here is derived from an EMBL/GenBank/DDBJ whole genome shotgun (WGS) entry which is preliminary data.</text>
</comment>
<evidence type="ECO:0000313" key="3">
    <source>
        <dbReference type="Proteomes" id="UP001589890"/>
    </source>
</evidence>
<keyword evidence="2" id="KW-0012">Acyltransferase</keyword>
<reference evidence="2 3" key="1">
    <citation type="submission" date="2024-09" db="EMBL/GenBank/DDBJ databases">
        <authorList>
            <person name="Sun Q."/>
            <person name="Mori K."/>
        </authorList>
    </citation>
    <scope>NUCLEOTIDE SEQUENCE [LARGE SCALE GENOMIC DNA]</scope>
    <source>
        <strain evidence="2 3">CGMCC 1.15906</strain>
    </source>
</reference>
<evidence type="ECO:0000313" key="2">
    <source>
        <dbReference type="EMBL" id="MFC0628816.1"/>
    </source>
</evidence>
<dbReference type="InterPro" id="IPR016181">
    <property type="entry name" value="Acyl_CoA_acyltransferase"/>
</dbReference>
<dbReference type="GO" id="GO:0016746">
    <property type="term" value="F:acyltransferase activity"/>
    <property type="evidence" value="ECO:0007669"/>
    <property type="project" value="UniProtKB-KW"/>
</dbReference>
<dbReference type="InterPro" id="IPR053144">
    <property type="entry name" value="Acetyltransferase_Butenolide"/>
</dbReference>
<dbReference type="SUPFAM" id="SSF55729">
    <property type="entry name" value="Acyl-CoA N-acyltransferases (Nat)"/>
    <property type="match status" value="1"/>
</dbReference>
<dbReference type="RefSeq" id="WP_380055777.1">
    <property type="nucleotide sequence ID" value="NZ_JBHLTC010000040.1"/>
</dbReference>
<dbReference type="PANTHER" id="PTHR43233">
    <property type="entry name" value="FAMILY N-ACETYLTRANSFERASE, PUTATIVE (AFU_ORTHOLOGUE AFUA_6G03350)-RELATED"/>
    <property type="match status" value="1"/>
</dbReference>